<reference evidence="1 2" key="1">
    <citation type="journal article" date="2019" name="Front. Microbiol.">
        <title>Thermoanaerosceptrum fracticalcis gen. nov. sp. nov., a Novel Fumarate-Fermenting Microorganism From a Deep Fractured Carbonate Aquifer of the US Great Basin.</title>
        <authorList>
            <person name="Hamilton-Brehm S.D."/>
            <person name="Stewart L.E."/>
            <person name="Zavarin M."/>
            <person name="Caldwell M."/>
            <person name="Lawson P.A."/>
            <person name="Onstott T.C."/>
            <person name="Grzymski J."/>
            <person name="Neveux I."/>
            <person name="Lollar B.S."/>
            <person name="Russell C.E."/>
            <person name="Moser D.P."/>
        </authorList>
    </citation>
    <scope>NUCLEOTIDE SEQUENCE [LARGE SCALE GENOMIC DNA]</scope>
    <source>
        <strain evidence="1 2">DRI-13</strain>
    </source>
</reference>
<dbReference type="KEGG" id="tfr:BR63_03675"/>
<evidence type="ECO:0000313" key="1">
    <source>
        <dbReference type="EMBL" id="QNB45496.1"/>
    </source>
</evidence>
<dbReference type="OrthoDB" id="2991049at2"/>
<keyword evidence="2" id="KW-1185">Reference proteome</keyword>
<sequence>MEYRRNKLLYVIEKLRQQLNELAKNKYLTDPEVVRLSQRLDRLLNKYSGKQG</sequence>
<gene>
    <name evidence="1" type="ORF">BR63_03675</name>
</gene>
<dbReference type="AlphaFoldDB" id="A0A7G6E092"/>
<name>A0A7G6E092_THEFR</name>
<dbReference type="EMBL" id="CP045798">
    <property type="protein sequence ID" value="QNB45496.1"/>
    <property type="molecule type" value="Genomic_DNA"/>
</dbReference>
<dbReference type="Pfam" id="PF09388">
    <property type="entry name" value="SpoOE-like"/>
    <property type="match status" value="1"/>
</dbReference>
<dbReference type="Gene3D" id="4.10.280.10">
    <property type="entry name" value="Helix-loop-helix DNA-binding domain"/>
    <property type="match status" value="1"/>
</dbReference>
<evidence type="ECO:0000313" key="2">
    <source>
        <dbReference type="Proteomes" id="UP000515847"/>
    </source>
</evidence>
<dbReference type="Proteomes" id="UP000515847">
    <property type="component" value="Chromosome"/>
</dbReference>
<dbReference type="GO" id="GO:0046983">
    <property type="term" value="F:protein dimerization activity"/>
    <property type="evidence" value="ECO:0007669"/>
    <property type="project" value="InterPro"/>
</dbReference>
<dbReference type="GO" id="GO:0043937">
    <property type="term" value="P:regulation of sporulation"/>
    <property type="evidence" value="ECO:0007669"/>
    <property type="project" value="InterPro"/>
</dbReference>
<dbReference type="InterPro" id="IPR036638">
    <property type="entry name" value="HLH_DNA-bd_sf"/>
</dbReference>
<organism evidence="1 2">
    <name type="scientific">Thermanaerosceptrum fracticalcis</name>
    <dbReference type="NCBI Taxonomy" id="1712410"/>
    <lineage>
        <taxon>Bacteria</taxon>
        <taxon>Bacillati</taxon>
        <taxon>Bacillota</taxon>
        <taxon>Clostridia</taxon>
        <taxon>Eubacteriales</taxon>
        <taxon>Peptococcaceae</taxon>
        <taxon>Thermanaerosceptrum</taxon>
    </lineage>
</organism>
<dbReference type="SUPFAM" id="SSF140500">
    <property type="entry name" value="BAS1536-like"/>
    <property type="match status" value="1"/>
</dbReference>
<proteinExistence type="predicted"/>
<dbReference type="InterPro" id="IPR018540">
    <property type="entry name" value="Spo0E-like"/>
</dbReference>
<dbReference type="InterPro" id="IPR037208">
    <property type="entry name" value="Spo0E-like_sf"/>
</dbReference>
<accession>A0A7G6E092</accession>
<protein>
    <submittedName>
        <fullName evidence="1">Spo0E family sporulation regulatory protein-aspartic acid phosphatase</fullName>
    </submittedName>
</protein>